<name>A0ABS2HLK5_9VIBR</name>
<dbReference type="InterPro" id="IPR018759">
    <property type="entry name" value="BBP2_2"/>
</dbReference>
<organism evidence="2 3">
    <name type="scientific">Vibrio ulleungensis</name>
    <dbReference type="NCBI Taxonomy" id="2807619"/>
    <lineage>
        <taxon>Bacteria</taxon>
        <taxon>Pseudomonadati</taxon>
        <taxon>Pseudomonadota</taxon>
        <taxon>Gammaproteobacteria</taxon>
        <taxon>Vibrionales</taxon>
        <taxon>Vibrionaceae</taxon>
        <taxon>Vibrio</taxon>
    </lineage>
</organism>
<proteinExistence type="predicted"/>
<feature type="chain" id="PRO_5046659276" evidence="1">
    <location>
        <begin position="27"/>
        <end position="487"/>
    </location>
</feature>
<dbReference type="EMBL" id="JAFEUM010000004">
    <property type="protein sequence ID" value="MBM7037007.1"/>
    <property type="molecule type" value="Genomic_DNA"/>
</dbReference>
<dbReference type="Pfam" id="PF10082">
    <property type="entry name" value="BBP2_2"/>
    <property type="match status" value="1"/>
</dbReference>
<gene>
    <name evidence="2" type="ORF">JQC93_11395</name>
</gene>
<keyword evidence="1" id="KW-0732">Signal</keyword>
<keyword evidence="3" id="KW-1185">Reference proteome</keyword>
<protein>
    <submittedName>
        <fullName evidence="2">Outer membrane beta-barrel protein</fullName>
    </submittedName>
</protein>
<reference evidence="2 3" key="1">
    <citation type="submission" date="2021-02" db="EMBL/GenBank/DDBJ databases">
        <authorList>
            <person name="Park J.-S."/>
        </authorList>
    </citation>
    <scope>NUCLEOTIDE SEQUENCE [LARGE SCALE GENOMIC DNA]</scope>
    <source>
        <strain evidence="2 3">188UL20-2</strain>
    </source>
</reference>
<evidence type="ECO:0000313" key="3">
    <source>
        <dbReference type="Proteomes" id="UP000809621"/>
    </source>
</evidence>
<evidence type="ECO:0000256" key="1">
    <source>
        <dbReference type="SAM" id="SignalP"/>
    </source>
</evidence>
<dbReference type="RefSeq" id="WP_205158563.1">
    <property type="nucleotide sequence ID" value="NZ_JAFEUM010000004.1"/>
</dbReference>
<comment type="caution">
    <text evidence="2">The sequence shown here is derived from an EMBL/GenBank/DDBJ whole genome shotgun (WGS) entry which is preliminary data.</text>
</comment>
<evidence type="ECO:0000313" key="2">
    <source>
        <dbReference type="EMBL" id="MBM7037007.1"/>
    </source>
</evidence>
<feature type="signal peptide" evidence="1">
    <location>
        <begin position="1"/>
        <end position="26"/>
    </location>
</feature>
<sequence>MDIKWLELRWMTIGATVALSATVAHSAEIVQPYVVGGLTFSDNINQSQQAQSAFVLDVGAGFDFDYQTAKNSLTGKYEIRQFIYSDDSDKNSAYQDMDLNWLYATKLEGVGLYANAQIDNVARFNDQNAITDIFAGNTVQESQLEAGATYSNPIQGTAYVDSRAYYRINDNSDNLGNNSGYGVTLFSTDGYDADVLFWQSDWSYDVRTGRESGLDSEYVVLRQSLGIQTPWDVAPLVRVNYENITGESGENVESLYYGAGLRYSYNRLNYLELSYNIADDPENEDYWGGVINIQSTSNTRFAASYDRRFFGDAYDVELSHRSRKVTNTLSYNENPTNYDRDSFVSGGGADGEIFLSREARWNVEVNAGRTLWNFYVSYKDTEDIEAVLLELDESDLSLGYGGKVTHQLSRRTSSALSIDFDDYDFFQTQTENNAQDDFYQRYKATLDHQLSRSISSDFELSYLRRDSSVGSFNYDEIRASANIRLDF</sequence>
<accession>A0ABS2HLK5</accession>
<dbReference type="Proteomes" id="UP000809621">
    <property type="component" value="Unassembled WGS sequence"/>
</dbReference>